<protein>
    <submittedName>
        <fullName evidence="1">Uncharacterized protein</fullName>
    </submittedName>
</protein>
<gene>
    <name evidence="1" type="ORF">HKB35_08520</name>
</gene>
<name>A0A7Y0MW76_VIBAL</name>
<dbReference type="EMBL" id="JABCMA010000006">
    <property type="protein sequence ID" value="NMR73655.1"/>
    <property type="molecule type" value="Genomic_DNA"/>
</dbReference>
<proteinExistence type="predicted"/>
<reference evidence="1 2" key="1">
    <citation type="submission" date="2020-04" db="EMBL/GenBank/DDBJ databases">
        <title>Whole-genome sequencing of Vibrio spp. from China reveals different genetic environments of blaCTX-M-14 among diverse lineages.</title>
        <authorList>
            <person name="Zheng Z."/>
            <person name="Ye L."/>
            <person name="Chen S."/>
        </authorList>
    </citation>
    <scope>NUCLEOTIDE SEQUENCE [LARGE SCALE GENOMIC DNA]</scope>
    <source>
        <strain evidence="1 2">Vb1636</strain>
    </source>
</reference>
<dbReference type="Proteomes" id="UP000565155">
    <property type="component" value="Unassembled WGS sequence"/>
</dbReference>
<dbReference type="AlphaFoldDB" id="A0A7Y0MW76"/>
<evidence type="ECO:0000313" key="1">
    <source>
        <dbReference type="EMBL" id="NMR73655.1"/>
    </source>
</evidence>
<organism evidence="1 2">
    <name type="scientific">Vibrio alginolyticus</name>
    <dbReference type="NCBI Taxonomy" id="663"/>
    <lineage>
        <taxon>Bacteria</taxon>
        <taxon>Pseudomonadati</taxon>
        <taxon>Pseudomonadota</taxon>
        <taxon>Gammaproteobacteria</taxon>
        <taxon>Vibrionales</taxon>
        <taxon>Vibrionaceae</taxon>
        <taxon>Vibrio</taxon>
    </lineage>
</organism>
<accession>A0A7Y0MW76</accession>
<dbReference type="RefSeq" id="WP_020840932.1">
    <property type="nucleotide sequence ID" value="NZ_JABCMA010000006.1"/>
</dbReference>
<sequence length="104" mass="11923">MNIPENRFFVLNNMAVVPTMIFKRGLTLEELGAYCVLSATSFNWWKDVDELSNALGVPVEKLESLRQALVEKCGLTEPKDEYNEEEQAERASSIYKDIRTNSEF</sequence>
<comment type="caution">
    <text evidence="1">The sequence shown here is derived from an EMBL/GenBank/DDBJ whole genome shotgun (WGS) entry which is preliminary data.</text>
</comment>
<evidence type="ECO:0000313" key="2">
    <source>
        <dbReference type="Proteomes" id="UP000565155"/>
    </source>
</evidence>